<dbReference type="EMBL" id="CH991561">
    <property type="protein sequence ID" value="EDQ87092.1"/>
    <property type="molecule type" value="Genomic_DNA"/>
</dbReference>
<evidence type="ECO:0000256" key="1">
    <source>
        <dbReference type="ARBA" id="ARBA00022741"/>
    </source>
</evidence>
<sequence length="506" mass="56683">MAKGRWLVSLGFAFAVWCTSVQVWVRIECLLLRRCRQLTLLAGCWCTREAGLRRMQQLMRSCDCILEIHDARLPMTGRNPKFDHLAGLPRILLLNKADLADASREDAPELRLLIAGIPNVGKSTLINAMRQTFAGRGKCAITGDQPGVTRAVQTSIRIHDDPPVYVIDTPGIMLPNVENPDDAMKLAAIDARLWVDSCRATTMPITRAVTLADRAPRIVTAFAFRYVEYFGLPGPSDELHVVLPYVAQRVGALRKVLEAATIDHLLEVLTDCLLAAEPAVVGQNAPIVAGHAVLQTPDKLEQVDQFRAKAMRRKLLVDTQLKTTVQTQLDDVRESMALLAQIVELEACQRHVEERMAQSSRITTTAKRTVAEYFEEANALSARMHQALLFEASDPIGLVNDDPKRLVTALRIIEREERMLMKGPLTLKTDDDRDALLENYEREKNILATLFEDFDMVEDENGVKTFVRNDIVAKDQAEGISFTVENGERFFQHVDSGNTIDYLKKE</sequence>
<name>A9V5S2_MONBE</name>
<reference evidence="4 5" key="1">
    <citation type="journal article" date="2008" name="Nature">
        <title>The genome of the choanoflagellate Monosiga brevicollis and the origin of metazoans.</title>
        <authorList>
            <consortium name="JGI Sequencing"/>
            <person name="King N."/>
            <person name="Westbrook M.J."/>
            <person name="Young S.L."/>
            <person name="Kuo A."/>
            <person name="Abedin M."/>
            <person name="Chapman J."/>
            <person name="Fairclough S."/>
            <person name="Hellsten U."/>
            <person name="Isogai Y."/>
            <person name="Letunic I."/>
            <person name="Marr M."/>
            <person name="Pincus D."/>
            <person name="Putnam N."/>
            <person name="Rokas A."/>
            <person name="Wright K.J."/>
            <person name="Zuzow R."/>
            <person name="Dirks W."/>
            <person name="Good M."/>
            <person name="Goodstein D."/>
            <person name="Lemons D."/>
            <person name="Li W."/>
            <person name="Lyons J.B."/>
            <person name="Morris A."/>
            <person name="Nichols S."/>
            <person name="Richter D.J."/>
            <person name="Salamov A."/>
            <person name="Bork P."/>
            <person name="Lim W.A."/>
            <person name="Manning G."/>
            <person name="Miller W.T."/>
            <person name="McGinnis W."/>
            <person name="Shapiro H."/>
            <person name="Tjian R."/>
            <person name="Grigoriev I.V."/>
            <person name="Rokhsar D."/>
        </authorList>
    </citation>
    <scope>NUCLEOTIDE SEQUENCE [LARGE SCALE GENOMIC DNA]</scope>
    <source>
        <strain evidence="5">MX1 / ATCC 50154</strain>
    </source>
</reference>
<evidence type="ECO:0000313" key="5">
    <source>
        <dbReference type="Proteomes" id="UP000001357"/>
    </source>
</evidence>
<organism evidence="4 5">
    <name type="scientific">Monosiga brevicollis</name>
    <name type="common">Choanoflagellate</name>
    <dbReference type="NCBI Taxonomy" id="81824"/>
    <lineage>
        <taxon>Eukaryota</taxon>
        <taxon>Choanoflagellata</taxon>
        <taxon>Craspedida</taxon>
        <taxon>Salpingoecidae</taxon>
        <taxon>Monosiga</taxon>
    </lineage>
</organism>
<evidence type="ECO:0000259" key="3">
    <source>
        <dbReference type="Pfam" id="PF01926"/>
    </source>
</evidence>
<dbReference type="PANTHER" id="PTHR45782:SF4">
    <property type="entry name" value="MITOCHONDRIAL RIBOSOME-ASSOCIATED GTPASE 1"/>
    <property type="match status" value="1"/>
</dbReference>
<keyword evidence="2" id="KW-0342">GTP-binding</keyword>
<dbReference type="SUPFAM" id="SSF52540">
    <property type="entry name" value="P-loop containing nucleoside triphosphate hydrolases"/>
    <property type="match status" value="1"/>
</dbReference>
<dbReference type="GO" id="GO:0003924">
    <property type="term" value="F:GTPase activity"/>
    <property type="evidence" value="ECO:0000318"/>
    <property type="project" value="GO_Central"/>
</dbReference>
<dbReference type="Gene3D" id="3.40.50.300">
    <property type="entry name" value="P-loop containing nucleotide triphosphate hydrolases"/>
    <property type="match status" value="2"/>
</dbReference>
<dbReference type="PANTHER" id="PTHR45782">
    <property type="entry name" value="MITOCHONDRIAL RIBOSOME-ASSOCIATED GTPASE 1"/>
    <property type="match status" value="1"/>
</dbReference>
<dbReference type="GO" id="GO:0005739">
    <property type="term" value="C:mitochondrion"/>
    <property type="evidence" value="ECO:0000318"/>
    <property type="project" value="GO_Central"/>
</dbReference>
<dbReference type="InParanoid" id="A9V5S2"/>
<keyword evidence="5" id="KW-1185">Reference proteome</keyword>
<dbReference type="InterPro" id="IPR027417">
    <property type="entry name" value="P-loop_NTPase"/>
</dbReference>
<dbReference type="RefSeq" id="XP_001748035.1">
    <property type="nucleotide sequence ID" value="XM_001747983.1"/>
</dbReference>
<evidence type="ECO:0000313" key="4">
    <source>
        <dbReference type="EMBL" id="EDQ87092.1"/>
    </source>
</evidence>
<dbReference type="Proteomes" id="UP000001357">
    <property type="component" value="Unassembled WGS sequence"/>
</dbReference>
<dbReference type="STRING" id="81824.A9V5S2"/>
<dbReference type="eggNOG" id="KOG2485">
    <property type="taxonomic scope" value="Eukaryota"/>
</dbReference>
<dbReference type="GeneID" id="5893370"/>
<keyword evidence="1" id="KW-0547">Nucleotide-binding</keyword>
<evidence type="ECO:0000256" key="2">
    <source>
        <dbReference type="ARBA" id="ARBA00023134"/>
    </source>
</evidence>
<proteinExistence type="predicted"/>
<dbReference type="InterPro" id="IPR006073">
    <property type="entry name" value="GTP-bd"/>
</dbReference>
<feature type="domain" description="G" evidence="3">
    <location>
        <begin position="112"/>
        <end position="176"/>
    </location>
</feature>
<accession>A9V5S2</accession>
<dbReference type="GO" id="GO:0005525">
    <property type="term" value="F:GTP binding"/>
    <property type="evidence" value="ECO:0007669"/>
    <property type="project" value="UniProtKB-KW"/>
</dbReference>
<gene>
    <name evidence="4" type="ORF">MONBRDRAFT_10287</name>
</gene>
<dbReference type="AlphaFoldDB" id="A9V5S2"/>
<dbReference type="KEGG" id="mbr:MONBRDRAFT_10287"/>
<dbReference type="Pfam" id="PF01926">
    <property type="entry name" value="MMR_HSR1"/>
    <property type="match status" value="1"/>
</dbReference>
<protein>
    <recommendedName>
        <fullName evidence="3">G domain-containing protein</fullName>
    </recommendedName>
</protein>